<feature type="transmembrane region" description="Helical" evidence="1">
    <location>
        <begin position="12"/>
        <end position="32"/>
    </location>
</feature>
<name>A0A3N4JWP3_9PEZI</name>
<sequence length="79" mass="9351">MFSSFEDLLRKSFLPVLLPLKIFFLFYSLHYINTPVCLQFLYFVSLLLKCIITSVYAFAFTFNNQLSVCHFFISLYLLS</sequence>
<organism evidence="2 3">
    <name type="scientific">Choiromyces venosus 120613-1</name>
    <dbReference type="NCBI Taxonomy" id="1336337"/>
    <lineage>
        <taxon>Eukaryota</taxon>
        <taxon>Fungi</taxon>
        <taxon>Dikarya</taxon>
        <taxon>Ascomycota</taxon>
        <taxon>Pezizomycotina</taxon>
        <taxon>Pezizomycetes</taxon>
        <taxon>Pezizales</taxon>
        <taxon>Tuberaceae</taxon>
        <taxon>Choiromyces</taxon>
    </lineage>
</organism>
<keyword evidence="3" id="KW-1185">Reference proteome</keyword>
<accession>A0A3N4JWP3</accession>
<feature type="transmembrane region" description="Helical" evidence="1">
    <location>
        <begin position="38"/>
        <end position="62"/>
    </location>
</feature>
<protein>
    <submittedName>
        <fullName evidence="2">Uncharacterized protein</fullName>
    </submittedName>
</protein>
<dbReference type="EMBL" id="ML120366">
    <property type="protein sequence ID" value="RPB02766.1"/>
    <property type="molecule type" value="Genomic_DNA"/>
</dbReference>
<proteinExistence type="predicted"/>
<evidence type="ECO:0000313" key="2">
    <source>
        <dbReference type="EMBL" id="RPB02766.1"/>
    </source>
</evidence>
<reference evidence="2 3" key="1">
    <citation type="journal article" date="2018" name="Nat. Ecol. Evol.">
        <title>Pezizomycetes genomes reveal the molecular basis of ectomycorrhizal truffle lifestyle.</title>
        <authorList>
            <person name="Murat C."/>
            <person name="Payen T."/>
            <person name="Noel B."/>
            <person name="Kuo A."/>
            <person name="Morin E."/>
            <person name="Chen J."/>
            <person name="Kohler A."/>
            <person name="Krizsan K."/>
            <person name="Balestrini R."/>
            <person name="Da Silva C."/>
            <person name="Montanini B."/>
            <person name="Hainaut M."/>
            <person name="Levati E."/>
            <person name="Barry K.W."/>
            <person name="Belfiori B."/>
            <person name="Cichocki N."/>
            <person name="Clum A."/>
            <person name="Dockter R.B."/>
            <person name="Fauchery L."/>
            <person name="Guy J."/>
            <person name="Iotti M."/>
            <person name="Le Tacon F."/>
            <person name="Lindquist E.A."/>
            <person name="Lipzen A."/>
            <person name="Malagnac F."/>
            <person name="Mello A."/>
            <person name="Molinier V."/>
            <person name="Miyauchi S."/>
            <person name="Poulain J."/>
            <person name="Riccioni C."/>
            <person name="Rubini A."/>
            <person name="Sitrit Y."/>
            <person name="Splivallo R."/>
            <person name="Traeger S."/>
            <person name="Wang M."/>
            <person name="Zifcakova L."/>
            <person name="Wipf D."/>
            <person name="Zambonelli A."/>
            <person name="Paolocci F."/>
            <person name="Nowrousian M."/>
            <person name="Ottonello S."/>
            <person name="Baldrian P."/>
            <person name="Spatafora J.W."/>
            <person name="Henrissat B."/>
            <person name="Nagy L.G."/>
            <person name="Aury J.M."/>
            <person name="Wincker P."/>
            <person name="Grigoriev I.V."/>
            <person name="Bonfante P."/>
            <person name="Martin F.M."/>
        </authorList>
    </citation>
    <scope>NUCLEOTIDE SEQUENCE [LARGE SCALE GENOMIC DNA]</scope>
    <source>
        <strain evidence="2 3">120613-1</strain>
    </source>
</reference>
<dbReference type="Proteomes" id="UP000276215">
    <property type="component" value="Unassembled WGS sequence"/>
</dbReference>
<dbReference type="AlphaFoldDB" id="A0A3N4JWP3"/>
<gene>
    <name evidence="2" type="ORF">L873DRAFT_365614</name>
</gene>
<keyword evidence="1" id="KW-1133">Transmembrane helix</keyword>
<evidence type="ECO:0000313" key="3">
    <source>
        <dbReference type="Proteomes" id="UP000276215"/>
    </source>
</evidence>
<keyword evidence="1" id="KW-0472">Membrane</keyword>
<keyword evidence="1" id="KW-0812">Transmembrane</keyword>
<evidence type="ECO:0000256" key="1">
    <source>
        <dbReference type="SAM" id="Phobius"/>
    </source>
</evidence>